<dbReference type="Gene3D" id="2.40.30.10">
    <property type="entry name" value="Translation factors"/>
    <property type="match status" value="1"/>
</dbReference>
<keyword evidence="6" id="KW-1185">Reference proteome</keyword>
<evidence type="ECO:0000259" key="4">
    <source>
        <dbReference type="PROSITE" id="PS51722"/>
    </source>
</evidence>
<keyword evidence="3" id="KW-0342">GTP-binding</keyword>
<gene>
    <name evidence="5" type="ORF">BaOVIS_011510</name>
</gene>
<protein>
    <submittedName>
        <fullName evidence="5">Translation elongation factor G</fullName>
    </submittedName>
</protein>
<dbReference type="GO" id="GO:0032543">
    <property type="term" value="P:mitochondrial translation"/>
    <property type="evidence" value="ECO:0007669"/>
    <property type="project" value="TreeGrafter"/>
</dbReference>
<reference evidence="5" key="1">
    <citation type="submission" date="2019-12" db="EMBL/GenBank/DDBJ databases">
        <title>Genome sequence of Babesia ovis.</title>
        <authorList>
            <person name="Yamagishi J."/>
            <person name="Sevinc F."/>
            <person name="Xuan X."/>
        </authorList>
    </citation>
    <scope>NUCLEOTIDE SEQUENCE</scope>
    <source>
        <strain evidence="5">Selcuk</strain>
    </source>
</reference>
<dbReference type="SUPFAM" id="SSF54980">
    <property type="entry name" value="EF-G C-terminal domain-like"/>
    <property type="match status" value="1"/>
</dbReference>
<dbReference type="GO" id="GO:0005739">
    <property type="term" value="C:mitochondrion"/>
    <property type="evidence" value="ECO:0007669"/>
    <property type="project" value="TreeGrafter"/>
</dbReference>
<sequence>MRQLGGPERALKLLESVWYGTLINTRCGKRLMSTSRMESYTTKDIRNIGIVAHIDAGKTTLAEALIERAHVRNKMGSSSRGIQLDFIEQEIKRGITIRSACSSFKWNDCYVNVIDTPGHTDFSGEVFNAMDVIDGCIIVIDGTKGVQAQTRHLNAALPKRMPKAIFINKMDRPGISIDDNIQSIRKHLRLNTVLVNVPRVDTVDCKTRSTVSILDANDGSLEQQQLAEWLTDCLCNIDDELADVYLTEGSVPRTRLVTRLVEHVHRGSVTPVLCGSAATMAGVDHLLDAVCQLFPHPSSEHNQDGTNDQDVLLYTFKTLRSGQSRIHAFCKVVTGALTPGMRLHNLTLRKVEQADKIYKIQANVYQERKRIVEGDIAMVSGMEHVRTGHVLAKNIKCLSSKNIAALASKNNPAAKYVCFATFTAKDEADSDNLVAAMENIKIEDPTVYYRYDPDAVDGLVVGGYGEFHIEVIAEILKDDYDKTHVGIQLIMEHIKCMFDGITQSHNVGKDTAGSSEVVENQAQHGDLCQVDDGNIVFLTANGTKVEQCDNTLAETKTKEIIENIKQLLHNAMAVGPLIGGSMINTKIKIAKLKLLPTSTVAGETPKKQN</sequence>
<organism evidence="5 6">
    <name type="scientific">Babesia ovis</name>
    <dbReference type="NCBI Taxonomy" id="5869"/>
    <lineage>
        <taxon>Eukaryota</taxon>
        <taxon>Sar</taxon>
        <taxon>Alveolata</taxon>
        <taxon>Apicomplexa</taxon>
        <taxon>Aconoidasida</taxon>
        <taxon>Piroplasmida</taxon>
        <taxon>Babesiidae</taxon>
        <taxon>Babesia</taxon>
    </lineage>
</organism>
<dbReference type="InterPro" id="IPR035647">
    <property type="entry name" value="EFG_III/V"/>
</dbReference>
<dbReference type="Gene3D" id="3.40.50.300">
    <property type="entry name" value="P-loop containing nucleotide triphosphate hydrolases"/>
    <property type="match status" value="1"/>
</dbReference>
<dbReference type="InterPro" id="IPR009000">
    <property type="entry name" value="Transl_B-barrel_sf"/>
</dbReference>
<dbReference type="InterPro" id="IPR027417">
    <property type="entry name" value="P-loop_NTPase"/>
</dbReference>
<keyword evidence="2" id="KW-0648">Protein biosynthesis</keyword>
<dbReference type="InterPro" id="IPR005225">
    <property type="entry name" value="Small_GTP-bd"/>
</dbReference>
<comment type="caution">
    <text evidence="5">The sequence shown here is derived from an EMBL/GenBank/DDBJ whole genome shotgun (WGS) entry which is preliminary data.</text>
</comment>
<dbReference type="PROSITE" id="PS51722">
    <property type="entry name" value="G_TR_2"/>
    <property type="match status" value="1"/>
</dbReference>
<dbReference type="Proteomes" id="UP001057455">
    <property type="component" value="Unassembled WGS sequence"/>
</dbReference>
<accession>A0A9W5TC55</accession>
<dbReference type="PANTHER" id="PTHR43261">
    <property type="entry name" value="TRANSLATION ELONGATION FACTOR G-RELATED"/>
    <property type="match status" value="1"/>
</dbReference>
<evidence type="ECO:0000313" key="5">
    <source>
        <dbReference type="EMBL" id="GFE53747.1"/>
    </source>
</evidence>
<dbReference type="NCBIfam" id="TIGR00231">
    <property type="entry name" value="small_GTP"/>
    <property type="match status" value="1"/>
</dbReference>
<dbReference type="PRINTS" id="PR00315">
    <property type="entry name" value="ELONGATNFCT"/>
</dbReference>
<dbReference type="Pfam" id="PF14492">
    <property type="entry name" value="EFG_III"/>
    <property type="match status" value="1"/>
</dbReference>
<evidence type="ECO:0000313" key="6">
    <source>
        <dbReference type="Proteomes" id="UP001057455"/>
    </source>
</evidence>
<evidence type="ECO:0000256" key="2">
    <source>
        <dbReference type="ARBA" id="ARBA00022917"/>
    </source>
</evidence>
<dbReference type="InterPro" id="IPR041095">
    <property type="entry name" value="EFG_II"/>
</dbReference>
<proteinExistence type="predicted"/>
<dbReference type="OrthoDB" id="364892at2759"/>
<dbReference type="PANTHER" id="PTHR43261:SF1">
    <property type="entry name" value="RIBOSOME-RELEASING FACTOR 2, MITOCHONDRIAL"/>
    <property type="match status" value="1"/>
</dbReference>
<feature type="domain" description="Tr-type G" evidence="4">
    <location>
        <begin position="43"/>
        <end position="300"/>
    </location>
</feature>
<dbReference type="GO" id="GO:0032790">
    <property type="term" value="P:ribosome disassembly"/>
    <property type="evidence" value="ECO:0007669"/>
    <property type="project" value="TreeGrafter"/>
</dbReference>
<evidence type="ECO:0000256" key="3">
    <source>
        <dbReference type="ARBA" id="ARBA00023134"/>
    </source>
</evidence>
<dbReference type="AlphaFoldDB" id="A0A9W5TC55"/>
<keyword evidence="1" id="KW-0547">Nucleotide-binding</keyword>
<dbReference type="GO" id="GO:0003924">
    <property type="term" value="F:GTPase activity"/>
    <property type="evidence" value="ECO:0007669"/>
    <property type="project" value="InterPro"/>
</dbReference>
<evidence type="ECO:0000256" key="1">
    <source>
        <dbReference type="ARBA" id="ARBA00022741"/>
    </source>
</evidence>
<dbReference type="InterPro" id="IPR000795">
    <property type="entry name" value="T_Tr_GTP-bd_dom"/>
</dbReference>
<dbReference type="Pfam" id="PF00009">
    <property type="entry name" value="GTP_EFTU"/>
    <property type="match status" value="1"/>
</dbReference>
<keyword evidence="5" id="KW-0251">Elongation factor</keyword>
<name>A0A9W5TC55_BABOV</name>
<dbReference type="GO" id="GO:0003746">
    <property type="term" value="F:translation elongation factor activity"/>
    <property type="evidence" value="ECO:0007669"/>
    <property type="project" value="UniProtKB-KW"/>
</dbReference>
<dbReference type="SUPFAM" id="SSF52540">
    <property type="entry name" value="P-loop containing nucleoside triphosphate hydrolases"/>
    <property type="match status" value="1"/>
</dbReference>
<dbReference type="SUPFAM" id="SSF50447">
    <property type="entry name" value="Translation proteins"/>
    <property type="match status" value="1"/>
</dbReference>
<dbReference type="Gene3D" id="3.30.70.870">
    <property type="entry name" value="Elongation Factor G (Translational Gtpase), domain 3"/>
    <property type="match status" value="1"/>
</dbReference>
<dbReference type="EMBL" id="BLIY01000007">
    <property type="protein sequence ID" value="GFE53747.1"/>
    <property type="molecule type" value="Genomic_DNA"/>
</dbReference>
<dbReference type="GO" id="GO:0005525">
    <property type="term" value="F:GTP binding"/>
    <property type="evidence" value="ECO:0007669"/>
    <property type="project" value="UniProtKB-KW"/>
</dbReference>